<dbReference type="EMBL" id="JACHGN010000001">
    <property type="protein sequence ID" value="MBB5130537.1"/>
    <property type="molecule type" value="Genomic_DNA"/>
</dbReference>
<proteinExistence type="predicted"/>
<dbReference type="AlphaFoldDB" id="A0A840NZV5"/>
<dbReference type="RefSeq" id="WP_185047412.1">
    <property type="nucleotide sequence ID" value="NZ_BAABIX010000006.1"/>
</dbReference>
<evidence type="ECO:0000313" key="1">
    <source>
        <dbReference type="EMBL" id="MBB5130537.1"/>
    </source>
</evidence>
<keyword evidence="2" id="KW-1185">Reference proteome</keyword>
<gene>
    <name evidence="1" type="ORF">HNP84_000225</name>
</gene>
<accession>A0A840NZV5</accession>
<comment type="caution">
    <text evidence="1">The sequence shown here is derived from an EMBL/GenBank/DDBJ whole genome shotgun (WGS) entry which is preliminary data.</text>
</comment>
<protein>
    <recommendedName>
        <fullName evidence="3">DUF3168 domain-containing protein</fullName>
    </recommendedName>
</protein>
<organism evidence="1 2">
    <name type="scientific">Thermocatellispora tengchongensis</name>
    <dbReference type="NCBI Taxonomy" id="1073253"/>
    <lineage>
        <taxon>Bacteria</taxon>
        <taxon>Bacillati</taxon>
        <taxon>Actinomycetota</taxon>
        <taxon>Actinomycetes</taxon>
        <taxon>Streptosporangiales</taxon>
        <taxon>Streptosporangiaceae</taxon>
        <taxon>Thermocatellispora</taxon>
    </lineage>
</organism>
<evidence type="ECO:0000313" key="2">
    <source>
        <dbReference type="Proteomes" id="UP000578449"/>
    </source>
</evidence>
<evidence type="ECO:0008006" key="3">
    <source>
        <dbReference type="Google" id="ProtNLM"/>
    </source>
</evidence>
<sequence length="142" mass="14948">MNISAVRAAIADAVRDAIPSLNCFGYVPDAPAEPCFYAGEVEIEYDAAMGRGLDELQITCRLLVSRGDDRSGQEALDRYLSGSGPDSVKAALEAARGAPGEMALGGLAHDLHLMAVQGYSLYQVGEVQYFGAELLVRVVGPG</sequence>
<name>A0A840NZV5_9ACTN</name>
<reference evidence="1 2" key="1">
    <citation type="submission" date="2020-08" db="EMBL/GenBank/DDBJ databases">
        <title>Genomic Encyclopedia of Type Strains, Phase IV (KMG-IV): sequencing the most valuable type-strain genomes for metagenomic binning, comparative biology and taxonomic classification.</title>
        <authorList>
            <person name="Goeker M."/>
        </authorList>
    </citation>
    <scope>NUCLEOTIDE SEQUENCE [LARGE SCALE GENOMIC DNA]</scope>
    <source>
        <strain evidence="1 2">DSM 45615</strain>
    </source>
</reference>
<dbReference type="Proteomes" id="UP000578449">
    <property type="component" value="Unassembled WGS sequence"/>
</dbReference>